<keyword evidence="3" id="KW-1185">Reference proteome</keyword>
<proteinExistence type="predicted"/>
<dbReference type="Proteomes" id="UP000601435">
    <property type="component" value="Unassembled WGS sequence"/>
</dbReference>
<accession>A0A812TYI1</accession>
<feature type="region of interest" description="Disordered" evidence="1">
    <location>
        <begin position="236"/>
        <end position="256"/>
    </location>
</feature>
<comment type="caution">
    <text evidence="2">The sequence shown here is derived from an EMBL/GenBank/DDBJ whole genome shotgun (WGS) entry which is preliminary data.</text>
</comment>
<protein>
    <submittedName>
        <fullName evidence="2">Uncharacterized protein</fullName>
    </submittedName>
</protein>
<name>A0A812TYI1_9DINO</name>
<dbReference type="AlphaFoldDB" id="A0A812TYI1"/>
<dbReference type="EMBL" id="CAJNJA010025505">
    <property type="protein sequence ID" value="CAE7544453.1"/>
    <property type="molecule type" value="Genomic_DNA"/>
</dbReference>
<evidence type="ECO:0000313" key="2">
    <source>
        <dbReference type="EMBL" id="CAE7544453.1"/>
    </source>
</evidence>
<evidence type="ECO:0000256" key="1">
    <source>
        <dbReference type="SAM" id="MobiDB-lite"/>
    </source>
</evidence>
<sequence>ADSAVSTADSSEWDLLDARDASILDWEVLSSIRWAPTDDDTRSVAESLASNVSLCTAIGWPSLSHAAHSGELLDSPPAPAGDLVERNDAVVHPGSSGHVGLAMGTMLVSLAIRTMLRVKTHTPDPKVDILSPAFGVCWLPSVPGISYKDALMNGAGGLDTNKASEMARGPVPQPNRCCFVRLGQGQARNGYRRVPQAAMPAPSEDLDADQDWYLRKEHGSLLARRRWRFDRRPFLKDQERRSGRSAPSWEYEFGSSSAGYCIPEEECEDDEPL</sequence>
<organism evidence="2 3">
    <name type="scientific">Symbiodinium necroappetens</name>
    <dbReference type="NCBI Taxonomy" id="1628268"/>
    <lineage>
        <taxon>Eukaryota</taxon>
        <taxon>Sar</taxon>
        <taxon>Alveolata</taxon>
        <taxon>Dinophyceae</taxon>
        <taxon>Suessiales</taxon>
        <taxon>Symbiodiniaceae</taxon>
        <taxon>Symbiodinium</taxon>
    </lineage>
</organism>
<gene>
    <name evidence="2" type="ORF">SNEC2469_LOCUS15672</name>
</gene>
<evidence type="ECO:0000313" key="3">
    <source>
        <dbReference type="Proteomes" id="UP000601435"/>
    </source>
</evidence>
<reference evidence="2" key="1">
    <citation type="submission" date="2021-02" db="EMBL/GenBank/DDBJ databases">
        <authorList>
            <person name="Dougan E. K."/>
            <person name="Rhodes N."/>
            <person name="Thang M."/>
            <person name="Chan C."/>
        </authorList>
    </citation>
    <scope>NUCLEOTIDE SEQUENCE</scope>
</reference>
<feature type="non-terminal residue" evidence="2">
    <location>
        <position position="1"/>
    </location>
</feature>
<dbReference type="OrthoDB" id="10291177at2759"/>